<dbReference type="AlphaFoldDB" id="A0A645CRX1"/>
<dbReference type="GO" id="GO:0019478">
    <property type="term" value="P:D-amino acid catabolic process"/>
    <property type="evidence" value="ECO:0007669"/>
    <property type="project" value="InterPro"/>
</dbReference>
<dbReference type="PANTHER" id="PTHR34667:SF1">
    <property type="entry name" value="D-AMINOACYL-TRNA DEACYLASE"/>
    <property type="match status" value="1"/>
</dbReference>
<dbReference type="GO" id="GO:0046872">
    <property type="term" value="F:metal ion binding"/>
    <property type="evidence" value="ECO:0007669"/>
    <property type="project" value="UniProtKB-KW"/>
</dbReference>
<dbReference type="Pfam" id="PF04414">
    <property type="entry name" value="tRNA_deacylase"/>
    <property type="match status" value="1"/>
</dbReference>
<evidence type="ECO:0000256" key="2">
    <source>
        <dbReference type="ARBA" id="ARBA00022801"/>
    </source>
</evidence>
<reference evidence="4" key="1">
    <citation type="submission" date="2019-08" db="EMBL/GenBank/DDBJ databases">
        <authorList>
            <person name="Kucharzyk K."/>
            <person name="Murdoch R.W."/>
            <person name="Higgins S."/>
            <person name="Loffler F."/>
        </authorList>
    </citation>
    <scope>NUCLEOTIDE SEQUENCE</scope>
</reference>
<evidence type="ECO:0000256" key="1">
    <source>
        <dbReference type="ARBA" id="ARBA00022723"/>
    </source>
</evidence>
<protein>
    <recommendedName>
        <fullName evidence="5">D-aminoacyl-tRNA deacylase</fullName>
    </recommendedName>
</protein>
<dbReference type="EMBL" id="VSSQ01029356">
    <property type="protein sequence ID" value="MPM79452.1"/>
    <property type="molecule type" value="Genomic_DNA"/>
</dbReference>
<proteinExistence type="inferred from homology"/>
<dbReference type="GO" id="GO:0051499">
    <property type="term" value="F:D-aminoacyl-tRNA deacylase activity"/>
    <property type="evidence" value="ECO:0007669"/>
    <property type="project" value="InterPro"/>
</dbReference>
<dbReference type="PIRSF" id="PIRSF016210">
    <property type="entry name" value="UCP016210"/>
    <property type="match status" value="1"/>
</dbReference>
<gene>
    <name evidence="4" type="ORF">SDC9_126486</name>
</gene>
<dbReference type="HAMAP" id="MF_00562">
    <property type="entry name" value="Deacylase_DtdA"/>
    <property type="match status" value="1"/>
</dbReference>
<keyword evidence="2" id="KW-0378">Hydrolase</keyword>
<evidence type="ECO:0000256" key="3">
    <source>
        <dbReference type="ARBA" id="ARBA00022833"/>
    </source>
</evidence>
<comment type="caution">
    <text evidence="4">The sequence shown here is derived from an EMBL/GenBank/DDBJ whole genome shotgun (WGS) entry which is preliminary data.</text>
</comment>
<evidence type="ECO:0008006" key="5">
    <source>
        <dbReference type="Google" id="ProtNLM"/>
    </source>
</evidence>
<dbReference type="SUPFAM" id="SSF142535">
    <property type="entry name" value="AF0625-like"/>
    <property type="match status" value="1"/>
</dbReference>
<sequence length="275" mass="30410">MICSEPDTSSVNMKSALLRKEEWESAGSDDGASYLISDRFVLMTVPELHIYAESIDSVARRSVDFDSMVFLSRHKASSGMPTLTVHPIGNYRTADFGGMDETLCPASPHMMSAALRAMQKLNDTDVYAVSFEVTHHGPFTETPAFFIEIGSDEGRWGDLHAAEILTDAILQSEKDESNIVAIGIGGGHYAPRFSEAALSYKIDFGHMIPKYQIDGSDDDGFLRMLRQASEMTGTRIAYIHRKSMKGPEERRVRALIESEGMETVSSKDLDPISSR</sequence>
<keyword evidence="1" id="KW-0479">Metal-binding</keyword>
<dbReference type="Gene3D" id="3.40.630.50">
    <property type="entry name" value="AF0625-like"/>
    <property type="match status" value="1"/>
</dbReference>
<evidence type="ECO:0000313" key="4">
    <source>
        <dbReference type="EMBL" id="MPM79452.1"/>
    </source>
</evidence>
<dbReference type="InterPro" id="IPR018033">
    <property type="entry name" value="Deacylase_DtdA_archaea"/>
</dbReference>
<organism evidence="4">
    <name type="scientific">bioreactor metagenome</name>
    <dbReference type="NCBI Taxonomy" id="1076179"/>
    <lineage>
        <taxon>unclassified sequences</taxon>
        <taxon>metagenomes</taxon>
        <taxon>ecological metagenomes</taxon>
    </lineage>
</organism>
<keyword evidence="3" id="KW-0862">Zinc</keyword>
<dbReference type="InterPro" id="IPR007508">
    <property type="entry name" value="DtdA"/>
</dbReference>
<accession>A0A645CRX1</accession>
<dbReference type="Gene3D" id="3.40.50.10700">
    <property type="entry name" value="AF0625-like"/>
    <property type="match status" value="1"/>
</dbReference>
<dbReference type="PANTHER" id="PTHR34667">
    <property type="entry name" value="D-AMINOACYL-TRNA DEACYLASE"/>
    <property type="match status" value="1"/>
</dbReference>
<name>A0A645CRX1_9ZZZZ</name>